<evidence type="ECO:0000256" key="1">
    <source>
        <dbReference type="ARBA" id="ARBA00022723"/>
    </source>
</evidence>
<dbReference type="EMBL" id="LXQA010106514">
    <property type="protein sequence ID" value="MCI17673.1"/>
    <property type="molecule type" value="Genomic_DNA"/>
</dbReference>
<evidence type="ECO:0000313" key="6">
    <source>
        <dbReference type="EMBL" id="MCI17673.1"/>
    </source>
</evidence>
<dbReference type="InterPro" id="IPR003656">
    <property type="entry name" value="Znf_BED"/>
</dbReference>
<evidence type="ECO:0000256" key="3">
    <source>
        <dbReference type="ARBA" id="ARBA00022833"/>
    </source>
</evidence>
<proteinExistence type="predicted"/>
<accession>A0A392PZU9</accession>
<keyword evidence="2 4" id="KW-0863">Zinc-finger</keyword>
<feature type="domain" description="BED-type" evidence="5">
    <location>
        <begin position="31"/>
        <end position="87"/>
    </location>
</feature>
<dbReference type="GO" id="GO:0003677">
    <property type="term" value="F:DNA binding"/>
    <property type="evidence" value="ECO:0007669"/>
    <property type="project" value="InterPro"/>
</dbReference>
<comment type="caution">
    <text evidence="6">The sequence shown here is derived from an EMBL/GenBank/DDBJ whole genome shotgun (WGS) entry which is preliminary data.</text>
</comment>
<sequence length="149" mass="16331">MASGSRTQKVQPTVASASVGVANVAKNGRGMKTDPAWEHGVLIDEATTRVRCKYCQREFTGGAHRLKHHLAGTSRDVRSCKLVPDDVKKNMEDIMNGLRKKMLKKKCIDIKGDVAEAEVAVNSNGKRKSVGEIAHKDMFKRGLTTLTLI</sequence>
<feature type="non-terminal residue" evidence="6">
    <location>
        <position position="149"/>
    </location>
</feature>
<dbReference type="PANTHER" id="PTHR46951:SF2">
    <property type="entry name" value="BED-TYPE DOMAIN-CONTAINING PROTEIN"/>
    <property type="match status" value="1"/>
</dbReference>
<protein>
    <submittedName>
        <fullName evidence="6">HAT transposon superfamily protein</fullName>
    </submittedName>
</protein>
<evidence type="ECO:0000259" key="5">
    <source>
        <dbReference type="PROSITE" id="PS50808"/>
    </source>
</evidence>
<evidence type="ECO:0000256" key="4">
    <source>
        <dbReference type="PROSITE-ProRule" id="PRU00027"/>
    </source>
</evidence>
<organism evidence="6 7">
    <name type="scientific">Trifolium medium</name>
    <dbReference type="NCBI Taxonomy" id="97028"/>
    <lineage>
        <taxon>Eukaryota</taxon>
        <taxon>Viridiplantae</taxon>
        <taxon>Streptophyta</taxon>
        <taxon>Embryophyta</taxon>
        <taxon>Tracheophyta</taxon>
        <taxon>Spermatophyta</taxon>
        <taxon>Magnoliopsida</taxon>
        <taxon>eudicotyledons</taxon>
        <taxon>Gunneridae</taxon>
        <taxon>Pentapetalae</taxon>
        <taxon>rosids</taxon>
        <taxon>fabids</taxon>
        <taxon>Fabales</taxon>
        <taxon>Fabaceae</taxon>
        <taxon>Papilionoideae</taxon>
        <taxon>50 kb inversion clade</taxon>
        <taxon>NPAAA clade</taxon>
        <taxon>Hologalegina</taxon>
        <taxon>IRL clade</taxon>
        <taxon>Trifolieae</taxon>
        <taxon>Trifolium</taxon>
    </lineage>
</organism>
<dbReference type="Proteomes" id="UP000265520">
    <property type="component" value="Unassembled WGS sequence"/>
</dbReference>
<dbReference type="PANTHER" id="PTHR46951">
    <property type="entry name" value="BED-TYPE DOMAIN-CONTAINING PROTEIN"/>
    <property type="match status" value="1"/>
</dbReference>
<name>A0A392PZU9_9FABA</name>
<dbReference type="GO" id="GO:0008270">
    <property type="term" value="F:zinc ion binding"/>
    <property type="evidence" value="ECO:0007669"/>
    <property type="project" value="UniProtKB-KW"/>
</dbReference>
<keyword evidence="1" id="KW-0479">Metal-binding</keyword>
<keyword evidence="7" id="KW-1185">Reference proteome</keyword>
<evidence type="ECO:0000313" key="7">
    <source>
        <dbReference type="Proteomes" id="UP000265520"/>
    </source>
</evidence>
<dbReference type="Pfam" id="PF02892">
    <property type="entry name" value="zf-BED"/>
    <property type="match status" value="1"/>
</dbReference>
<dbReference type="AlphaFoldDB" id="A0A392PZU9"/>
<evidence type="ECO:0000256" key="2">
    <source>
        <dbReference type="ARBA" id="ARBA00022771"/>
    </source>
</evidence>
<dbReference type="PROSITE" id="PS50808">
    <property type="entry name" value="ZF_BED"/>
    <property type="match status" value="1"/>
</dbReference>
<keyword evidence="3" id="KW-0862">Zinc</keyword>
<reference evidence="6 7" key="1">
    <citation type="journal article" date="2018" name="Front. Plant Sci.">
        <title>Red Clover (Trifolium pratense) and Zigzag Clover (T. medium) - A Picture of Genomic Similarities and Differences.</title>
        <authorList>
            <person name="Dluhosova J."/>
            <person name="Istvanek J."/>
            <person name="Nedelnik J."/>
            <person name="Repkova J."/>
        </authorList>
    </citation>
    <scope>NUCLEOTIDE SEQUENCE [LARGE SCALE GENOMIC DNA]</scope>
    <source>
        <strain evidence="7">cv. 10/8</strain>
        <tissue evidence="6">Leaf</tissue>
    </source>
</reference>